<name>A0A671VIF2_SPAAU</name>
<dbReference type="Proteomes" id="UP000472265">
    <property type="component" value="Chromosome 17"/>
</dbReference>
<dbReference type="AlphaFoldDB" id="A0A671VIF2"/>
<dbReference type="InParanoid" id="A0A671VIF2"/>
<evidence type="ECO:0000313" key="1">
    <source>
        <dbReference type="Ensembl" id="ENSSAUP00010025954.1"/>
    </source>
</evidence>
<dbReference type="Ensembl" id="ENSSAUT00010027417.1">
    <property type="protein sequence ID" value="ENSSAUP00010025954.1"/>
    <property type="gene ID" value="ENSSAUG00010011282.1"/>
</dbReference>
<evidence type="ECO:0000313" key="2">
    <source>
        <dbReference type="Proteomes" id="UP000472265"/>
    </source>
</evidence>
<reference evidence="1" key="3">
    <citation type="submission" date="2025-09" db="UniProtKB">
        <authorList>
            <consortium name="Ensembl"/>
        </authorList>
    </citation>
    <scope>IDENTIFICATION</scope>
</reference>
<accession>A0A671VIF2</accession>
<organism evidence="1 2">
    <name type="scientific">Sparus aurata</name>
    <name type="common">Gilthead sea bream</name>
    <dbReference type="NCBI Taxonomy" id="8175"/>
    <lineage>
        <taxon>Eukaryota</taxon>
        <taxon>Metazoa</taxon>
        <taxon>Chordata</taxon>
        <taxon>Craniata</taxon>
        <taxon>Vertebrata</taxon>
        <taxon>Euteleostomi</taxon>
        <taxon>Actinopterygii</taxon>
        <taxon>Neopterygii</taxon>
        <taxon>Teleostei</taxon>
        <taxon>Neoteleostei</taxon>
        <taxon>Acanthomorphata</taxon>
        <taxon>Eupercaria</taxon>
        <taxon>Spariformes</taxon>
        <taxon>Sparidae</taxon>
        <taxon>Sparus</taxon>
    </lineage>
</organism>
<reference evidence="1" key="1">
    <citation type="submission" date="2021-04" db="EMBL/GenBank/DDBJ databases">
        <authorList>
            <consortium name="Wellcome Sanger Institute Data Sharing"/>
        </authorList>
    </citation>
    <scope>NUCLEOTIDE SEQUENCE [LARGE SCALE GENOMIC DNA]</scope>
</reference>
<keyword evidence="2" id="KW-1185">Reference proteome</keyword>
<proteinExistence type="predicted"/>
<reference evidence="1" key="2">
    <citation type="submission" date="2025-08" db="UniProtKB">
        <authorList>
            <consortium name="Ensembl"/>
        </authorList>
    </citation>
    <scope>IDENTIFICATION</scope>
</reference>
<protein>
    <submittedName>
        <fullName evidence="1">Uncharacterized protein</fullName>
    </submittedName>
</protein>
<sequence>VELKTSKKHIYTTLPTFHSCQRYTDSWLTHCCRRNFLLSLSFLEQFAYLHFAGCRTESCTGLILQTRTRLYPPYLKPHPTRFLTLSQITFRTRANPL</sequence>